<dbReference type="EMBL" id="AP035768">
    <property type="protein sequence ID" value="BFO13838.1"/>
    <property type="molecule type" value="Genomic_DNA"/>
</dbReference>
<dbReference type="InterPro" id="IPR015421">
    <property type="entry name" value="PyrdxlP-dep_Trfase_major"/>
</dbReference>
<dbReference type="InterPro" id="IPR004839">
    <property type="entry name" value="Aminotransferase_I/II_large"/>
</dbReference>
<feature type="region of interest" description="Disordered" evidence="1">
    <location>
        <begin position="46"/>
        <end position="69"/>
    </location>
</feature>
<feature type="compositionally biased region" description="Low complexity" evidence="1">
    <location>
        <begin position="46"/>
        <end position="57"/>
    </location>
</feature>
<evidence type="ECO:0000256" key="1">
    <source>
        <dbReference type="SAM" id="MobiDB-lite"/>
    </source>
</evidence>
<proteinExistence type="predicted"/>
<evidence type="ECO:0000313" key="3">
    <source>
        <dbReference type="EMBL" id="BFO13838.1"/>
    </source>
</evidence>
<reference evidence="3" key="2">
    <citation type="submission" date="2024-07" db="EMBL/GenBank/DDBJ databases">
        <title>Streptomyces haneummycinica sp. nov., a new antibiotic-producing actinobacterium isolated from marine sediment.</title>
        <authorList>
            <person name="Uemura M."/>
            <person name="Hamada M."/>
            <person name="Hirano S."/>
            <person name="Kobayashi K."/>
            <person name="Ohshiro T."/>
            <person name="Kobayashi T."/>
            <person name="Terahara T."/>
        </authorList>
    </citation>
    <scope>NUCLEOTIDE SEQUENCE</scope>
    <source>
        <strain evidence="3">KM77-8</strain>
    </source>
</reference>
<evidence type="ECO:0000259" key="2">
    <source>
        <dbReference type="Pfam" id="PF00155"/>
    </source>
</evidence>
<name>A0AAT9H995_9ACTN</name>
<sequence length="69" mass="7522">MIALEPYYDSYAACVAMAGGTQVPVTLRPRDGRFHLDLDELRAAVTPAPACSSSTPRTTRRARSSPERN</sequence>
<dbReference type="GO" id="GO:0030170">
    <property type="term" value="F:pyridoxal phosphate binding"/>
    <property type="evidence" value="ECO:0007669"/>
    <property type="project" value="InterPro"/>
</dbReference>
<dbReference type="Gene3D" id="3.40.640.10">
    <property type="entry name" value="Type I PLP-dependent aspartate aminotransferase-like (Major domain)"/>
    <property type="match status" value="1"/>
</dbReference>
<protein>
    <recommendedName>
        <fullName evidence="2">Aminotransferase class I/classII large domain-containing protein</fullName>
    </recommendedName>
</protein>
<dbReference type="InterPro" id="IPR015424">
    <property type="entry name" value="PyrdxlP-dep_Trfase"/>
</dbReference>
<dbReference type="SUPFAM" id="SSF53383">
    <property type="entry name" value="PLP-dependent transferases"/>
    <property type="match status" value="1"/>
</dbReference>
<organism evidence="3">
    <name type="scientific">Streptomyces haneummycinicus</name>
    <dbReference type="NCBI Taxonomy" id="3074435"/>
    <lineage>
        <taxon>Bacteria</taxon>
        <taxon>Bacillati</taxon>
        <taxon>Actinomycetota</taxon>
        <taxon>Actinomycetes</taxon>
        <taxon>Kitasatosporales</taxon>
        <taxon>Streptomycetaceae</taxon>
        <taxon>Streptomyces</taxon>
    </lineage>
</organism>
<dbReference type="Pfam" id="PF00155">
    <property type="entry name" value="Aminotran_1_2"/>
    <property type="match status" value="1"/>
</dbReference>
<reference evidence="3" key="1">
    <citation type="submission" date="2024-06" db="EMBL/GenBank/DDBJ databases">
        <authorList>
            <consortium name="consrtm"/>
            <person name="Uemura M."/>
            <person name="Terahara T."/>
        </authorList>
    </citation>
    <scope>NUCLEOTIDE SEQUENCE</scope>
    <source>
        <strain evidence="3">KM77-8</strain>
    </source>
</reference>
<dbReference type="AlphaFoldDB" id="A0AAT9H995"/>
<feature type="domain" description="Aminotransferase class I/classII large" evidence="2">
    <location>
        <begin position="4"/>
        <end position="50"/>
    </location>
</feature>
<gene>
    <name evidence="3" type="ORF">SHKM778_02260</name>
</gene>
<accession>A0AAT9H995</accession>